<dbReference type="EMBL" id="CAXAMN010000001">
    <property type="protein sequence ID" value="CAK8985267.1"/>
    <property type="molecule type" value="Genomic_DNA"/>
</dbReference>
<organism evidence="2 3">
    <name type="scientific">Durusdinium trenchii</name>
    <dbReference type="NCBI Taxonomy" id="1381693"/>
    <lineage>
        <taxon>Eukaryota</taxon>
        <taxon>Sar</taxon>
        <taxon>Alveolata</taxon>
        <taxon>Dinophyceae</taxon>
        <taxon>Suessiales</taxon>
        <taxon>Symbiodiniaceae</taxon>
        <taxon>Durusdinium</taxon>
    </lineage>
</organism>
<name>A0ABP0H5A2_9DINO</name>
<comment type="caution">
    <text evidence="2">The sequence shown here is derived from an EMBL/GenBank/DDBJ whole genome shotgun (WGS) entry which is preliminary data.</text>
</comment>
<accession>A0ABP0H5A2</accession>
<keyword evidence="3" id="KW-1185">Reference proteome</keyword>
<feature type="compositionally biased region" description="Acidic residues" evidence="1">
    <location>
        <begin position="227"/>
        <end position="247"/>
    </location>
</feature>
<dbReference type="PANTHER" id="PTHR46785:SF1">
    <property type="entry name" value="VON WILLEBRAND FACTOR A DOMAIN-CONTAINING PROTEIN 3B"/>
    <property type="match status" value="1"/>
</dbReference>
<feature type="compositionally biased region" description="Basic residues" evidence="1">
    <location>
        <begin position="831"/>
        <end position="853"/>
    </location>
</feature>
<feature type="region of interest" description="Disordered" evidence="1">
    <location>
        <begin position="802"/>
        <end position="917"/>
    </location>
</feature>
<dbReference type="Gene3D" id="3.40.50.410">
    <property type="entry name" value="von Willebrand factor, type A domain"/>
    <property type="match status" value="1"/>
</dbReference>
<feature type="compositionally biased region" description="Pro residues" evidence="1">
    <location>
        <begin position="248"/>
        <end position="264"/>
    </location>
</feature>
<evidence type="ECO:0000313" key="2">
    <source>
        <dbReference type="EMBL" id="CAK8985267.1"/>
    </source>
</evidence>
<feature type="compositionally biased region" description="Polar residues" evidence="1">
    <location>
        <begin position="872"/>
        <end position="884"/>
    </location>
</feature>
<evidence type="ECO:0008006" key="4">
    <source>
        <dbReference type="Google" id="ProtNLM"/>
    </source>
</evidence>
<feature type="compositionally biased region" description="Pro residues" evidence="1">
    <location>
        <begin position="897"/>
        <end position="910"/>
    </location>
</feature>
<feature type="region of interest" description="Disordered" evidence="1">
    <location>
        <begin position="157"/>
        <end position="186"/>
    </location>
</feature>
<dbReference type="Proteomes" id="UP001642484">
    <property type="component" value="Unassembled WGS sequence"/>
</dbReference>
<dbReference type="PANTHER" id="PTHR46785">
    <property type="entry name" value="VON WILLEBRAND FACTOR A DOMAIN-CONTAINING PROTEIN 3B"/>
    <property type="match status" value="1"/>
</dbReference>
<feature type="region of interest" description="Disordered" evidence="1">
    <location>
        <begin position="226"/>
        <end position="265"/>
    </location>
</feature>
<dbReference type="InterPro" id="IPR036465">
    <property type="entry name" value="vWFA_dom_sf"/>
</dbReference>
<proteinExistence type="predicted"/>
<gene>
    <name evidence="2" type="ORF">CCMP2556_LOCUS62</name>
</gene>
<protein>
    <recommendedName>
        <fullName evidence="4">VWFA domain-containing protein</fullName>
    </recommendedName>
</protein>
<evidence type="ECO:0000256" key="1">
    <source>
        <dbReference type="SAM" id="MobiDB-lite"/>
    </source>
</evidence>
<evidence type="ECO:0000313" key="3">
    <source>
        <dbReference type="Proteomes" id="UP001642484"/>
    </source>
</evidence>
<reference evidence="2 3" key="1">
    <citation type="submission" date="2024-02" db="EMBL/GenBank/DDBJ databases">
        <authorList>
            <person name="Chen Y."/>
            <person name="Shah S."/>
            <person name="Dougan E. K."/>
            <person name="Thang M."/>
            <person name="Chan C."/>
        </authorList>
    </citation>
    <scope>NUCLEOTIDE SEQUENCE [LARGE SCALE GENOMIC DNA]</scope>
</reference>
<dbReference type="SUPFAM" id="SSF53300">
    <property type="entry name" value="vWA-like"/>
    <property type="match status" value="1"/>
</dbReference>
<sequence length="917" mass="102111">MRATPMQAMSEGGNRRMRLNVVAYLSNEVAARFLIVVDEDAGIEALYTKVQQKLQRNGVQGTIAEVRNSFQALVPVEEALGDIFRDGEEVVVMIRGEDGELLQDRNREASFGLPFGRNRGAPCPRYGEAVPMAGQFAVPVGQPAAPAVPHQISMGRSFQHQPETSSVYYSAPPNLEPSSFDGPEPPRFVPLENRHEFSALAGSRDSARILPVTAHVSLPPQFHQDYDSEEEELEADEGLVPPPEEDYPPLPRPPPPPYTEPVPGPVEEFEMERMPYESLKVDHPCDPVQMTCYDDGWLVEHLTPRLRDFIISHFKPEFITEPKYVASIGKYVGAKFLQTSGSFVSVFMRPQTALKSDPAATMPVHYNIPKSELNVFQAKVHCHIAELKEHQEVIQASLRALRHLLTKGKSDSDVVNVMLPVDYHAFAEVEGSMIEMDQPLLPIASGRHPVVIIDTSAAVAEHLFYVKAGVKRALHVHLGSKDSFQLVRFGSKGEPRLWAQDMMAPSELALQKAEDWIDQLVPVERANLVEAVRFALAFKSCDEIYIISSAAFKQSDHEKILSTIRFLNKREAAIHTIGLEADAHAELLLRNISEGNHGDFTLKSFNPEGAGHAIPGHESKWTSWRTMLVNEKTKQLSNNFKQQTMTIGSQIRVLEVMLREEAKFEDGWRQESTCAERLLSKVQECPDRDMVKELERTTTHTMSARVGGGFLYHTRQLDLGMEKLFEHNTSSPWTVQSASMAQGPKVACVDVDPRLPKFPPSLDEPPLAPEECPRGWFVPLPPPPPVTEKVREAFAPGRDALRASQGRMSRKCMKEGDTRTCEANPWAPRGARARMAKIPRQRRQARSAPRLKRSSASPSKTVSARVGGGFVYQTQVQAPSTKQAPSRAAEVGRPREAPPAPKAPPPPPAPLERRWSF</sequence>
<feature type="compositionally biased region" description="Polar residues" evidence="1">
    <location>
        <begin position="157"/>
        <end position="168"/>
    </location>
</feature>